<organism evidence="2 3">
    <name type="scientific">Boletus reticuloceps</name>
    <dbReference type="NCBI Taxonomy" id="495285"/>
    <lineage>
        <taxon>Eukaryota</taxon>
        <taxon>Fungi</taxon>
        <taxon>Dikarya</taxon>
        <taxon>Basidiomycota</taxon>
        <taxon>Agaricomycotina</taxon>
        <taxon>Agaricomycetes</taxon>
        <taxon>Agaricomycetidae</taxon>
        <taxon>Boletales</taxon>
        <taxon>Boletineae</taxon>
        <taxon>Boletaceae</taxon>
        <taxon>Boletoideae</taxon>
        <taxon>Boletus</taxon>
    </lineage>
</organism>
<feature type="compositionally biased region" description="Low complexity" evidence="1">
    <location>
        <begin position="40"/>
        <end position="53"/>
    </location>
</feature>
<feature type="region of interest" description="Disordered" evidence="1">
    <location>
        <begin position="30"/>
        <end position="57"/>
    </location>
</feature>
<comment type="caution">
    <text evidence="2">The sequence shown here is derived from an EMBL/GenBank/DDBJ whole genome shotgun (WGS) entry which is preliminary data.</text>
</comment>
<accession>A0A8I3AED9</accession>
<keyword evidence="3" id="KW-1185">Reference proteome</keyword>
<dbReference type="Proteomes" id="UP000683000">
    <property type="component" value="Unassembled WGS sequence"/>
</dbReference>
<protein>
    <submittedName>
        <fullName evidence="2">Uncharacterized protein</fullName>
    </submittedName>
</protein>
<dbReference type="AlphaFoldDB" id="A0A8I3AED9"/>
<name>A0A8I3AED9_9AGAM</name>
<proteinExistence type="predicted"/>
<dbReference type="EMBL" id="JAGFBS010000005">
    <property type="protein sequence ID" value="KAG6379355.1"/>
    <property type="molecule type" value="Genomic_DNA"/>
</dbReference>
<evidence type="ECO:0000313" key="2">
    <source>
        <dbReference type="EMBL" id="KAG6379355.1"/>
    </source>
</evidence>
<gene>
    <name evidence="2" type="ORF">JVT61DRAFT_11818</name>
</gene>
<reference evidence="2" key="1">
    <citation type="submission" date="2021-03" db="EMBL/GenBank/DDBJ databases">
        <title>Evolutionary innovations through gain and loss of genes in the ectomycorrhizal Boletales.</title>
        <authorList>
            <person name="Wu G."/>
            <person name="Miyauchi S."/>
            <person name="Morin E."/>
            <person name="Yang Z.-L."/>
            <person name="Xu J."/>
            <person name="Martin F.M."/>
        </authorList>
    </citation>
    <scope>NUCLEOTIDE SEQUENCE</scope>
    <source>
        <strain evidence="2">BR01</strain>
    </source>
</reference>
<evidence type="ECO:0000256" key="1">
    <source>
        <dbReference type="SAM" id="MobiDB-lite"/>
    </source>
</evidence>
<feature type="compositionally biased region" description="Pro residues" evidence="1">
    <location>
        <begin position="30"/>
        <end position="39"/>
    </location>
</feature>
<evidence type="ECO:0000313" key="3">
    <source>
        <dbReference type="Proteomes" id="UP000683000"/>
    </source>
</evidence>
<sequence>MCSDPFPSLPPAPRMTATILLASCTASTVPLPPPPPPHTAPAIPSAPHTAAAILSEPNDSATGPWNFTVSSCLWSVLQAAQPRVLLHKARMMPRLTLQQPQS</sequence>